<keyword evidence="2" id="KW-0472">Membrane</keyword>
<dbReference type="Proteomes" id="UP000663193">
    <property type="component" value="Chromosome 5"/>
</dbReference>
<accession>A0A7U2F2W9</accession>
<dbReference type="KEGG" id="pno:SNOG_15841"/>
<evidence type="ECO:0000313" key="4">
    <source>
        <dbReference type="Proteomes" id="UP000663193"/>
    </source>
</evidence>
<evidence type="ECO:0000256" key="2">
    <source>
        <dbReference type="SAM" id="Phobius"/>
    </source>
</evidence>
<protein>
    <submittedName>
        <fullName evidence="3">Uncharacterized protein</fullName>
    </submittedName>
</protein>
<dbReference type="RefSeq" id="XP_001805976.1">
    <property type="nucleotide sequence ID" value="XM_001805924.1"/>
</dbReference>
<name>A0A7U2F2W9_PHANO</name>
<keyword evidence="2" id="KW-1133">Transmembrane helix</keyword>
<proteinExistence type="predicted"/>
<keyword evidence="2" id="KW-0812">Transmembrane</keyword>
<evidence type="ECO:0000313" key="3">
    <source>
        <dbReference type="EMBL" id="QRC95690.1"/>
    </source>
</evidence>
<feature type="compositionally biased region" description="Pro residues" evidence="1">
    <location>
        <begin position="188"/>
        <end position="199"/>
    </location>
</feature>
<keyword evidence="4" id="KW-1185">Reference proteome</keyword>
<evidence type="ECO:0000256" key="1">
    <source>
        <dbReference type="SAM" id="MobiDB-lite"/>
    </source>
</evidence>
<reference evidence="4" key="1">
    <citation type="journal article" date="2021" name="BMC Genomics">
        <title>Chromosome-level genome assembly and manually-curated proteome of model necrotroph Parastagonospora nodorum Sn15 reveals a genome-wide trove of candidate effector homologs, and redundancy of virulence-related functions within an accessory chromosome.</title>
        <authorList>
            <person name="Bertazzoni S."/>
            <person name="Jones D.A.B."/>
            <person name="Phan H.T."/>
            <person name="Tan K.-C."/>
            <person name="Hane J.K."/>
        </authorList>
    </citation>
    <scope>NUCLEOTIDE SEQUENCE [LARGE SCALE GENOMIC DNA]</scope>
    <source>
        <strain evidence="4">SN15 / ATCC MYA-4574 / FGSC 10173)</strain>
    </source>
</reference>
<dbReference type="EMBL" id="CP069027">
    <property type="protein sequence ID" value="QRC95690.1"/>
    <property type="molecule type" value="Genomic_DNA"/>
</dbReference>
<feature type="region of interest" description="Disordered" evidence="1">
    <location>
        <begin position="188"/>
        <end position="216"/>
    </location>
</feature>
<gene>
    <name evidence="3" type="ORF">JI435_158410</name>
</gene>
<sequence>MLASEMITRIVMGSIAAVLSLCFLATSVILYLRQKRASTRLPGAPKWLQPGSDATSECEKGGVESVGMLEVCEKTWGSEATKALPASIAHYAKGLEVRTTYKTEGVEEATLVDTSDKEARSVVVQDLVSIVDEDESPIDPVAFKHAFSSIPPAPKLDCEQPFIHPFDDPSLENFDFDSFLNDVEKIPPPFTSAPIPQRPSLPLSRKSKRSWDTSNSIDVNFGSMQVKGVREVREDRPKQGY</sequence>
<dbReference type="VEuPathDB" id="FungiDB:JI435_158410"/>
<organism evidence="3 4">
    <name type="scientific">Phaeosphaeria nodorum (strain SN15 / ATCC MYA-4574 / FGSC 10173)</name>
    <name type="common">Glume blotch fungus</name>
    <name type="synonym">Parastagonospora nodorum</name>
    <dbReference type="NCBI Taxonomy" id="321614"/>
    <lineage>
        <taxon>Eukaryota</taxon>
        <taxon>Fungi</taxon>
        <taxon>Dikarya</taxon>
        <taxon>Ascomycota</taxon>
        <taxon>Pezizomycotina</taxon>
        <taxon>Dothideomycetes</taxon>
        <taxon>Pleosporomycetidae</taxon>
        <taxon>Pleosporales</taxon>
        <taxon>Pleosporineae</taxon>
        <taxon>Phaeosphaeriaceae</taxon>
        <taxon>Parastagonospora</taxon>
    </lineage>
</organism>
<dbReference type="AlphaFoldDB" id="A0A7U2F2W9"/>
<feature type="transmembrane region" description="Helical" evidence="2">
    <location>
        <begin position="6"/>
        <end position="32"/>
    </location>
</feature>